<dbReference type="GO" id="GO:0008270">
    <property type="term" value="F:zinc ion binding"/>
    <property type="evidence" value="ECO:0007669"/>
    <property type="project" value="UniProtKB-KW"/>
</dbReference>
<organism evidence="10 11">
    <name type="scientific">Nephila pilipes</name>
    <name type="common">Giant wood spider</name>
    <name type="synonym">Nephila maculata</name>
    <dbReference type="NCBI Taxonomy" id="299642"/>
    <lineage>
        <taxon>Eukaryota</taxon>
        <taxon>Metazoa</taxon>
        <taxon>Ecdysozoa</taxon>
        <taxon>Arthropoda</taxon>
        <taxon>Chelicerata</taxon>
        <taxon>Arachnida</taxon>
        <taxon>Araneae</taxon>
        <taxon>Araneomorphae</taxon>
        <taxon>Entelegynae</taxon>
        <taxon>Araneoidea</taxon>
        <taxon>Nephilidae</taxon>
        <taxon>Nephila</taxon>
    </lineage>
</organism>
<dbReference type="EMBL" id="BMAW01055877">
    <property type="protein sequence ID" value="GFT03264.1"/>
    <property type="molecule type" value="Genomic_DNA"/>
</dbReference>
<dbReference type="Gene3D" id="3.30.160.60">
    <property type="entry name" value="Classic Zinc Finger"/>
    <property type="match status" value="1"/>
</dbReference>
<evidence type="ECO:0000256" key="3">
    <source>
        <dbReference type="ARBA" id="ARBA00022737"/>
    </source>
</evidence>
<feature type="domain" description="C2H2-type" evidence="9">
    <location>
        <begin position="36"/>
        <end position="64"/>
    </location>
</feature>
<keyword evidence="4 7" id="KW-0863">Zinc-finger</keyword>
<reference evidence="10" key="1">
    <citation type="submission" date="2020-08" db="EMBL/GenBank/DDBJ databases">
        <title>Multicomponent nature underlies the extraordinary mechanical properties of spider dragline silk.</title>
        <authorList>
            <person name="Kono N."/>
            <person name="Nakamura H."/>
            <person name="Mori M."/>
            <person name="Yoshida Y."/>
            <person name="Ohtoshi R."/>
            <person name="Malay A.D."/>
            <person name="Moran D.A.P."/>
            <person name="Tomita M."/>
            <person name="Numata K."/>
            <person name="Arakawa K."/>
        </authorList>
    </citation>
    <scope>NUCLEOTIDE SEQUENCE</scope>
</reference>
<dbReference type="GO" id="GO:0005634">
    <property type="term" value="C:nucleus"/>
    <property type="evidence" value="ECO:0007669"/>
    <property type="project" value="UniProtKB-SubCell"/>
</dbReference>
<dbReference type="InterPro" id="IPR013087">
    <property type="entry name" value="Znf_C2H2_type"/>
</dbReference>
<evidence type="ECO:0000256" key="5">
    <source>
        <dbReference type="ARBA" id="ARBA00022833"/>
    </source>
</evidence>
<comment type="subcellular location">
    <subcellularLocation>
        <location evidence="1">Nucleus</location>
    </subcellularLocation>
</comment>
<keyword evidence="11" id="KW-1185">Reference proteome</keyword>
<evidence type="ECO:0000259" key="9">
    <source>
        <dbReference type="PROSITE" id="PS50157"/>
    </source>
</evidence>
<evidence type="ECO:0000256" key="4">
    <source>
        <dbReference type="ARBA" id="ARBA00022771"/>
    </source>
</evidence>
<keyword evidence="3" id="KW-0677">Repeat</keyword>
<evidence type="ECO:0000256" key="1">
    <source>
        <dbReference type="ARBA" id="ARBA00004123"/>
    </source>
</evidence>
<evidence type="ECO:0000313" key="10">
    <source>
        <dbReference type="EMBL" id="GFT03264.1"/>
    </source>
</evidence>
<comment type="caution">
    <text evidence="10">The sequence shown here is derived from an EMBL/GenBank/DDBJ whole genome shotgun (WGS) entry which is preliminary data.</text>
</comment>
<dbReference type="InterPro" id="IPR050888">
    <property type="entry name" value="ZnF_C2H2-type_TF"/>
</dbReference>
<evidence type="ECO:0000313" key="11">
    <source>
        <dbReference type="Proteomes" id="UP000887013"/>
    </source>
</evidence>
<sequence>MPIVPKPPSPCCRSSVVDIPSSPEVFQNISIKKGVLRCKFCEKPFDTSSGLSSHLKKIHHESPPRVQTKLFPSPKENEIVCRTCFKPVEDGLSLSLTIAASFTIMKSPPILIVLPNHTVSDIANISPSFIPTSSFTSRNITLQDSKTEENLIVNLNSLPPPSQQSLVDFQLNKKKSVTFYNKKDSYLPSSPKNQDSSSSPTRSCSLCDFVARKKTGLRLHILQKHPSHLDLHKPAAVSSNSILPVTTNSSSAPQPKFSCDLCNVSCNTAKGLRVHRRLVHKIPVNKFGKPTSTPSDNAPPPLDHPINDSPPQDLIPNSRPPISLLGNTLHYDFPLPSSFICPIFGCGRQFSTQSWFTTNNSLKKHLASYHKIQISDVSNSCSICLQKILKKSSAHSCLKNLQHLPNNSSSTTDNN</sequence>
<evidence type="ECO:0000256" key="8">
    <source>
        <dbReference type="SAM" id="MobiDB-lite"/>
    </source>
</evidence>
<name>A0A8X6TFQ2_NEPPI</name>
<proteinExistence type="predicted"/>
<protein>
    <recommendedName>
        <fullName evidence="9">C2H2-type domain-containing protein</fullName>
    </recommendedName>
</protein>
<dbReference type="PROSITE" id="PS50157">
    <property type="entry name" value="ZINC_FINGER_C2H2_2"/>
    <property type="match status" value="1"/>
</dbReference>
<keyword evidence="6" id="KW-0539">Nucleus</keyword>
<keyword evidence="5" id="KW-0862">Zinc</keyword>
<evidence type="ECO:0000256" key="6">
    <source>
        <dbReference type="ARBA" id="ARBA00023242"/>
    </source>
</evidence>
<dbReference type="Proteomes" id="UP000887013">
    <property type="component" value="Unassembled WGS sequence"/>
</dbReference>
<evidence type="ECO:0000256" key="7">
    <source>
        <dbReference type="PROSITE-ProRule" id="PRU00042"/>
    </source>
</evidence>
<dbReference type="AlphaFoldDB" id="A0A8X6TFQ2"/>
<dbReference type="SMART" id="SM00355">
    <property type="entry name" value="ZnF_C2H2"/>
    <property type="match status" value="4"/>
</dbReference>
<keyword evidence="2" id="KW-0479">Metal-binding</keyword>
<dbReference type="PROSITE" id="PS00028">
    <property type="entry name" value="ZINC_FINGER_C2H2_1"/>
    <property type="match status" value="2"/>
</dbReference>
<evidence type="ECO:0000256" key="2">
    <source>
        <dbReference type="ARBA" id="ARBA00022723"/>
    </source>
</evidence>
<dbReference type="PANTHER" id="PTHR24406">
    <property type="entry name" value="TRANSCRIPTIONAL REPRESSOR CTCFL-RELATED"/>
    <property type="match status" value="1"/>
</dbReference>
<feature type="region of interest" description="Disordered" evidence="8">
    <location>
        <begin position="285"/>
        <end position="310"/>
    </location>
</feature>
<accession>A0A8X6TFQ2</accession>
<gene>
    <name evidence="10" type="ORF">NPIL_129311</name>
</gene>